<evidence type="ECO:0000313" key="1">
    <source>
        <dbReference type="EMBL" id="KAK0063234.1"/>
    </source>
</evidence>
<keyword evidence="2" id="KW-1185">Reference proteome</keyword>
<sequence>MTRKSKDRTRTFEPAVCRNGQGILCQQSVGMVMESSVSSLSVLSSSMLREEEDNLMLISRCQTVPDLRTPREITSFDVLSTLPVLTSADF</sequence>
<evidence type="ECO:0000313" key="2">
    <source>
        <dbReference type="Proteomes" id="UP001233172"/>
    </source>
</evidence>
<accession>A0AAD8C0L3</accession>
<dbReference type="EMBL" id="JASAOG010000022">
    <property type="protein sequence ID" value="KAK0063234.1"/>
    <property type="molecule type" value="Genomic_DNA"/>
</dbReference>
<organism evidence="1 2">
    <name type="scientific">Biomphalaria pfeifferi</name>
    <name type="common">Bloodfluke planorb</name>
    <name type="synonym">Freshwater snail</name>
    <dbReference type="NCBI Taxonomy" id="112525"/>
    <lineage>
        <taxon>Eukaryota</taxon>
        <taxon>Metazoa</taxon>
        <taxon>Spiralia</taxon>
        <taxon>Lophotrochozoa</taxon>
        <taxon>Mollusca</taxon>
        <taxon>Gastropoda</taxon>
        <taxon>Heterobranchia</taxon>
        <taxon>Euthyneura</taxon>
        <taxon>Panpulmonata</taxon>
        <taxon>Hygrophila</taxon>
        <taxon>Lymnaeoidea</taxon>
        <taxon>Planorbidae</taxon>
        <taxon>Biomphalaria</taxon>
    </lineage>
</organism>
<dbReference type="Proteomes" id="UP001233172">
    <property type="component" value="Unassembled WGS sequence"/>
</dbReference>
<gene>
    <name evidence="1" type="ORF">Bpfe_007430</name>
</gene>
<reference evidence="1" key="1">
    <citation type="journal article" date="2023" name="PLoS Negl. Trop. Dis.">
        <title>A genome sequence for Biomphalaria pfeifferi, the major vector snail for the human-infecting parasite Schistosoma mansoni.</title>
        <authorList>
            <person name="Bu L."/>
            <person name="Lu L."/>
            <person name="Laidemitt M.R."/>
            <person name="Zhang S.M."/>
            <person name="Mutuku M."/>
            <person name="Mkoji G."/>
            <person name="Steinauer M."/>
            <person name="Loker E.S."/>
        </authorList>
    </citation>
    <scope>NUCLEOTIDE SEQUENCE</scope>
    <source>
        <strain evidence="1">KasaAsao</strain>
    </source>
</reference>
<name>A0AAD8C0L3_BIOPF</name>
<dbReference type="AlphaFoldDB" id="A0AAD8C0L3"/>
<proteinExistence type="predicted"/>
<protein>
    <submittedName>
        <fullName evidence="1">Uncharacterized protein</fullName>
    </submittedName>
</protein>
<reference evidence="1" key="2">
    <citation type="submission" date="2023-04" db="EMBL/GenBank/DDBJ databases">
        <authorList>
            <person name="Bu L."/>
            <person name="Lu L."/>
            <person name="Laidemitt M.R."/>
            <person name="Zhang S.M."/>
            <person name="Mutuku M."/>
            <person name="Mkoji G."/>
            <person name="Steinauer M."/>
            <person name="Loker E.S."/>
        </authorList>
    </citation>
    <scope>NUCLEOTIDE SEQUENCE</scope>
    <source>
        <strain evidence="1">KasaAsao</strain>
        <tissue evidence="1">Whole Snail</tissue>
    </source>
</reference>
<comment type="caution">
    <text evidence="1">The sequence shown here is derived from an EMBL/GenBank/DDBJ whole genome shotgun (WGS) entry which is preliminary data.</text>
</comment>